<dbReference type="InterPro" id="IPR017907">
    <property type="entry name" value="Znf_RING_CS"/>
</dbReference>
<dbReference type="Pfam" id="PF13445">
    <property type="entry name" value="zf-RING_UBOX"/>
    <property type="match status" value="1"/>
</dbReference>
<evidence type="ECO:0000313" key="10">
    <source>
        <dbReference type="Proteomes" id="UP000663845"/>
    </source>
</evidence>
<dbReference type="Pfam" id="PF00643">
    <property type="entry name" value="zf-B_box"/>
    <property type="match status" value="1"/>
</dbReference>
<comment type="caution">
    <text evidence="8">The sequence shown here is derived from an EMBL/GenBank/DDBJ whole genome shotgun (WGS) entry which is preliminary data.</text>
</comment>
<dbReference type="CDD" id="cd19756">
    <property type="entry name" value="Bbox2"/>
    <property type="match status" value="1"/>
</dbReference>
<dbReference type="EMBL" id="CAJOAZ010005181">
    <property type="protein sequence ID" value="CAF4090493.1"/>
    <property type="molecule type" value="Genomic_DNA"/>
</dbReference>
<feature type="coiled-coil region" evidence="5">
    <location>
        <begin position="186"/>
        <end position="245"/>
    </location>
</feature>
<evidence type="ECO:0000256" key="4">
    <source>
        <dbReference type="PROSITE-ProRule" id="PRU00024"/>
    </source>
</evidence>
<dbReference type="InterPro" id="IPR013083">
    <property type="entry name" value="Znf_RING/FYVE/PHD"/>
</dbReference>
<dbReference type="EMBL" id="CAJNOG010000265">
    <property type="protein sequence ID" value="CAF1128441.1"/>
    <property type="molecule type" value="Genomic_DNA"/>
</dbReference>
<keyword evidence="5" id="KW-0175">Coiled coil</keyword>
<evidence type="ECO:0000256" key="3">
    <source>
        <dbReference type="ARBA" id="ARBA00022833"/>
    </source>
</evidence>
<sequence length="522" mass="60114">MTTLNNKNTEQLQELVTCAICLEYYKDPRVLPCSHTFCFKCIQQLVETDTAACPFRDNTTINRNDINQLPINRTAKDMVECITNFNPSLNTNGKTLCDNCNETPGITWCEKCAFHYCESCTKSVHSVKALQSHTIVPVSEKTHSFCFEHSDERYKYWCTQCHMLVCPDCLLFKHKDHTFLLLTDATTDAKGNLEKKTQEINEIKRNLTQVSTTIKNAISQLDEKRIQERNDIEQMFKNLQRMLEERKCLLVKKLEDEEIQPIQILNQHQIKIDQHLNLTTVQELCIRQILNSDDPIQILKFKSTSSHNYNEFIEEYKKIDEGCIIMRDTFTRNDKDLEDLKDIISKLGNINSELYRINREVVAIKTIPLDISRIDNIKNNNIILRRRNTTYAYGYKFSLKQPMKLRSIRIESSNNGSHIGFVINGAGLIIHRGAADSNDSTMKWLIIPLEGDIKNDYTVLVWTPSRNGSYTHKNGDSQFRAINHNCEVQSKCISSVAQTDIGSGTNITDSTYSIDMILDIIE</sequence>
<dbReference type="InterPro" id="IPR027370">
    <property type="entry name" value="Znf-RING_euk"/>
</dbReference>
<name>A0A814R5B0_9BILA</name>
<dbReference type="PANTHER" id="PTHR25462:SF296">
    <property type="entry name" value="MEIOTIC P26, ISOFORM F"/>
    <property type="match status" value="1"/>
</dbReference>
<keyword evidence="3" id="KW-0862">Zinc</keyword>
<gene>
    <name evidence="8" type="ORF">JYZ213_LOCUS22881</name>
    <name evidence="9" type="ORF">OXD698_LOCUS34856</name>
</gene>
<protein>
    <submittedName>
        <fullName evidence="8">Uncharacterized protein</fullName>
    </submittedName>
</protein>
<dbReference type="PROSITE" id="PS50089">
    <property type="entry name" value="ZF_RING_2"/>
    <property type="match status" value="1"/>
</dbReference>
<evidence type="ECO:0000313" key="8">
    <source>
        <dbReference type="EMBL" id="CAF1128441.1"/>
    </source>
</evidence>
<keyword evidence="1" id="KW-0479">Metal-binding</keyword>
<dbReference type="Pfam" id="PF22586">
    <property type="entry name" value="ANCHR-like_BBOX"/>
    <property type="match status" value="1"/>
</dbReference>
<dbReference type="PROSITE" id="PS00518">
    <property type="entry name" value="ZF_RING_1"/>
    <property type="match status" value="1"/>
</dbReference>
<dbReference type="SUPFAM" id="SSF57850">
    <property type="entry name" value="RING/U-box"/>
    <property type="match status" value="1"/>
</dbReference>
<evidence type="ECO:0000313" key="9">
    <source>
        <dbReference type="EMBL" id="CAF4090493.1"/>
    </source>
</evidence>
<feature type="domain" description="B box-type" evidence="7">
    <location>
        <begin position="141"/>
        <end position="182"/>
    </location>
</feature>
<evidence type="ECO:0000256" key="5">
    <source>
        <dbReference type="SAM" id="Coils"/>
    </source>
</evidence>
<dbReference type="Gene3D" id="3.30.40.10">
    <property type="entry name" value="Zinc/RING finger domain, C3HC4 (zinc finger)"/>
    <property type="match status" value="1"/>
</dbReference>
<dbReference type="CDD" id="cd19757">
    <property type="entry name" value="Bbox1"/>
    <property type="match status" value="1"/>
</dbReference>
<dbReference type="InterPro" id="IPR001841">
    <property type="entry name" value="Znf_RING"/>
</dbReference>
<dbReference type="Gene3D" id="4.10.830.40">
    <property type="match status" value="1"/>
</dbReference>
<feature type="domain" description="B box-type" evidence="7">
    <location>
        <begin position="92"/>
        <end position="138"/>
    </location>
</feature>
<keyword evidence="2 4" id="KW-0863">Zinc-finger</keyword>
<proteinExistence type="predicted"/>
<dbReference type="AlphaFoldDB" id="A0A814R5B0"/>
<dbReference type="Gene3D" id="3.30.160.60">
    <property type="entry name" value="Classic Zinc Finger"/>
    <property type="match status" value="1"/>
</dbReference>
<evidence type="ECO:0000256" key="2">
    <source>
        <dbReference type="ARBA" id="ARBA00022771"/>
    </source>
</evidence>
<reference evidence="8" key="1">
    <citation type="submission" date="2021-02" db="EMBL/GenBank/DDBJ databases">
        <authorList>
            <person name="Nowell W R."/>
        </authorList>
    </citation>
    <scope>NUCLEOTIDE SEQUENCE</scope>
</reference>
<evidence type="ECO:0000256" key="1">
    <source>
        <dbReference type="ARBA" id="ARBA00022723"/>
    </source>
</evidence>
<dbReference type="SUPFAM" id="SSF57845">
    <property type="entry name" value="B-box zinc-binding domain"/>
    <property type="match status" value="1"/>
</dbReference>
<dbReference type="PROSITE" id="PS50119">
    <property type="entry name" value="ZF_BBOX"/>
    <property type="match status" value="2"/>
</dbReference>
<accession>A0A814R5B0</accession>
<dbReference type="Proteomes" id="UP000663845">
    <property type="component" value="Unassembled WGS sequence"/>
</dbReference>
<dbReference type="PANTHER" id="PTHR25462">
    <property type="entry name" value="BONUS, ISOFORM C-RELATED"/>
    <property type="match status" value="1"/>
</dbReference>
<dbReference type="SMART" id="SM00184">
    <property type="entry name" value="RING"/>
    <property type="match status" value="1"/>
</dbReference>
<dbReference type="SMART" id="SM00336">
    <property type="entry name" value="BBOX"/>
    <property type="match status" value="2"/>
</dbReference>
<organism evidence="8 10">
    <name type="scientific">Adineta steineri</name>
    <dbReference type="NCBI Taxonomy" id="433720"/>
    <lineage>
        <taxon>Eukaryota</taxon>
        <taxon>Metazoa</taxon>
        <taxon>Spiralia</taxon>
        <taxon>Gnathifera</taxon>
        <taxon>Rotifera</taxon>
        <taxon>Eurotatoria</taxon>
        <taxon>Bdelloidea</taxon>
        <taxon>Adinetida</taxon>
        <taxon>Adinetidae</taxon>
        <taxon>Adineta</taxon>
    </lineage>
</organism>
<dbReference type="InterPro" id="IPR047153">
    <property type="entry name" value="TRIM45/56/19-like"/>
</dbReference>
<evidence type="ECO:0000259" key="6">
    <source>
        <dbReference type="PROSITE" id="PS50089"/>
    </source>
</evidence>
<dbReference type="Proteomes" id="UP000663844">
    <property type="component" value="Unassembled WGS sequence"/>
</dbReference>
<dbReference type="InterPro" id="IPR000315">
    <property type="entry name" value="Znf_B-box"/>
</dbReference>
<feature type="domain" description="RING-type" evidence="6">
    <location>
        <begin position="18"/>
        <end position="54"/>
    </location>
</feature>
<dbReference type="GO" id="GO:0008270">
    <property type="term" value="F:zinc ion binding"/>
    <property type="evidence" value="ECO:0007669"/>
    <property type="project" value="UniProtKB-KW"/>
</dbReference>
<evidence type="ECO:0000259" key="7">
    <source>
        <dbReference type="PROSITE" id="PS50119"/>
    </source>
</evidence>